<dbReference type="InterPro" id="IPR054353">
    <property type="entry name" value="IstA-like_C"/>
</dbReference>
<dbReference type="NCBIfam" id="NF033546">
    <property type="entry name" value="transpos_IS21"/>
    <property type="match status" value="1"/>
</dbReference>
<accession>I3XH77</accession>
<evidence type="ECO:0000313" key="3">
    <source>
        <dbReference type="Proteomes" id="UP000006180"/>
    </source>
</evidence>
<protein>
    <submittedName>
        <fullName evidence="2">Putative transposase number 1 for insertion sequence NGRIS-5d</fullName>
    </submittedName>
</protein>
<dbReference type="Pfam" id="PF22483">
    <property type="entry name" value="Mu-transpos_C_2"/>
    <property type="match status" value="1"/>
</dbReference>
<gene>
    <name evidence="2" type="ORF">USDA257_p05180</name>
</gene>
<evidence type="ECO:0000259" key="1">
    <source>
        <dbReference type="PROSITE" id="PS50994"/>
    </source>
</evidence>
<dbReference type="InterPro" id="IPR012337">
    <property type="entry name" value="RNaseH-like_sf"/>
</dbReference>
<dbReference type="PATRIC" id="fig|1185652.3.peg.6911"/>
<organism evidence="2">
    <name type="scientific">Sinorhizobium fredii (strain USDA 257)</name>
    <dbReference type="NCBI Taxonomy" id="1185652"/>
    <lineage>
        <taxon>Bacteria</taxon>
        <taxon>Pseudomonadati</taxon>
        <taxon>Pseudomonadota</taxon>
        <taxon>Alphaproteobacteria</taxon>
        <taxon>Hyphomicrobiales</taxon>
        <taxon>Rhizobiaceae</taxon>
        <taxon>Sinorhizobium/Ensifer group</taxon>
        <taxon>Sinorhizobium</taxon>
    </lineage>
</organism>
<dbReference type="AlphaFoldDB" id="I3XH77"/>
<dbReference type="PANTHER" id="PTHR35004:SF7">
    <property type="entry name" value="INTEGRASE PROTEIN"/>
    <property type="match status" value="1"/>
</dbReference>
<dbReference type="HOGENOM" id="CLU_034060_1_0_5"/>
<dbReference type="InterPro" id="IPR001584">
    <property type="entry name" value="Integrase_cat-core"/>
</dbReference>
<proteinExistence type="predicted"/>
<dbReference type="PROSITE" id="PS50994">
    <property type="entry name" value="INTEGRASE"/>
    <property type="match status" value="1"/>
</dbReference>
<keyword evidence="2" id="KW-0614">Plasmid</keyword>
<feature type="domain" description="Integrase catalytic" evidence="1">
    <location>
        <begin position="142"/>
        <end position="330"/>
    </location>
</feature>
<sequence>MRFDRYVGFFEERGTTFVPGRHITDHQMRLFMKLRQEHRVEVAAAKASLSRATAYRIEKNAQLPSQVKKPRGRRRPDPLADIFDAEVVPLLKAAPGIRPVAVFDEMLRRHPELSEGVRRTMERRIRAWRAINGDEQEVIFRQVHEPGRLGLSDFTNMNELGITIAGQPLDHLLYHFRLAYSGFEHAHVVLGGESFVALAEGLQNALWFLGGAPLYHRSDSLSAAFRNLDADAKEDQTRRYAELCAHYRMTPTRNNKGIAHENGAIESPHGHLKNAIRDALLLRGTRDFDDLDGYRGFIDEIVSRRNARYGKRIDAERAALQPLPGTRTSDFEEVVVRVSRSGGFTLRKVFYTVPSRLIGHRLRVRLYDERLDLFIGGTHLMTLQRGRAHASGKHDQVVDYRHVIHSLRKKPMALLQLVYRDKLFPRQEYRRAFETLLDRLSDKQACKITVELLALAHDRGCERELAERLAKTLDAGELPDIIALRTFFAPDPAQLPTVNVRLASLQGYEALIDARHLEDAA</sequence>
<dbReference type="PANTHER" id="PTHR35004">
    <property type="entry name" value="TRANSPOSASE RV3428C-RELATED"/>
    <property type="match status" value="1"/>
</dbReference>
<dbReference type="EMBL" id="CP003569">
    <property type="protein sequence ID" value="AFL55233.1"/>
    <property type="molecule type" value="Genomic_DNA"/>
</dbReference>
<name>I3XH77_SINF2</name>
<dbReference type="GO" id="GO:0015074">
    <property type="term" value="P:DNA integration"/>
    <property type="evidence" value="ECO:0007669"/>
    <property type="project" value="InterPro"/>
</dbReference>
<reference evidence="2" key="1">
    <citation type="journal article" date="2012" name="J. Bacteriol.">
        <title>Complete genome sequence of the broad-host-range strain Sinorhizobium fredii USDA257.</title>
        <authorList>
            <person name="Schuldes J."/>
            <person name="Rodriguez Orbegoso M."/>
            <person name="Schmeisser C."/>
            <person name="Krishnan H.B."/>
            <person name="Daniel R."/>
            <person name="Streit W.R."/>
        </authorList>
    </citation>
    <scope>NUCLEOTIDE SEQUENCE [LARGE SCALE GENOMIC DNA]</scope>
    <source>
        <strain evidence="2">USDA 257</strain>
        <plasmid evidence="2">pUSDA257</plasmid>
    </source>
</reference>
<evidence type="ECO:0000313" key="2">
    <source>
        <dbReference type="EMBL" id="AFL55233.1"/>
    </source>
</evidence>
<dbReference type="SUPFAM" id="SSF53098">
    <property type="entry name" value="Ribonuclease H-like"/>
    <property type="match status" value="1"/>
</dbReference>
<geneLocation type="plasmid" evidence="3">
    <name>pUSDA257 fragment 6</name>
</geneLocation>